<dbReference type="GO" id="GO:0004519">
    <property type="term" value="F:endonuclease activity"/>
    <property type="evidence" value="ECO:0007669"/>
    <property type="project" value="UniProtKB-KW"/>
</dbReference>
<dbReference type="OrthoDB" id="9808428at2"/>
<dbReference type="PANTHER" id="PTHR36558:SF1">
    <property type="entry name" value="RESTRICTION ENDONUCLEASE DOMAIN-CONTAINING PROTEIN-RELATED"/>
    <property type="match status" value="1"/>
</dbReference>
<dbReference type="CDD" id="cd06260">
    <property type="entry name" value="DUF820-like"/>
    <property type="match status" value="1"/>
</dbReference>
<dbReference type="AlphaFoldDB" id="A0A4R0MRX8"/>
<sequence length="216" mass="25050">MNSDKIGDLDEVKKKVYPIREPIVSKVSDIDFSGNYSYANYLRWQFEERLELIKGKVFEMSAPAPFHQLVSWRISGELHAYLKKKPCRAYPAPFDVRFPDASKRNKDVYTVLQPDISIVCDMTKIDKRGCVGPPDIVVEILSPSNNKKDLEYKFAIYEEYGVREYWIVFPDGRYFLKYVRNADGVFIGDKPYNGDVDFVSALLPGFRLNMNEVFED</sequence>
<feature type="domain" description="Putative restriction endonuclease" evidence="1">
    <location>
        <begin position="40"/>
        <end position="210"/>
    </location>
</feature>
<evidence type="ECO:0000259" key="1">
    <source>
        <dbReference type="Pfam" id="PF05685"/>
    </source>
</evidence>
<keyword evidence="2" id="KW-0255">Endonuclease</keyword>
<organism evidence="2 3">
    <name type="scientific">Pedobacter hiemivivus</name>
    <dbReference type="NCBI Taxonomy" id="2530454"/>
    <lineage>
        <taxon>Bacteria</taxon>
        <taxon>Pseudomonadati</taxon>
        <taxon>Bacteroidota</taxon>
        <taxon>Sphingobacteriia</taxon>
        <taxon>Sphingobacteriales</taxon>
        <taxon>Sphingobacteriaceae</taxon>
        <taxon>Pedobacter</taxon>
    </lineage>
</organism>
<protein>
    <submittedName>
        <fullName evidence="2">Uma2 family endonuclease</fullName>
    </submittedName>
</protein>
<accession>A0A4R0MRX8</accession>
<evidence type="ECO:0000313" key="2">
    <source>
        <dbReference type="EMBL" id="TCC89012.1"/>
    </source>
</evidence>
<dbReference type="Pfam" id="PF05685">
    <property type="entry name" value="Uma2"/>
    <property type="match status" value="1"/>
</dbReference>
<reference evidence="2 3" key="1">
    <citation type="submission" date="2019-02" db="EMBL/GenBank/DDBJ databases">
        <title>Pedobacter sp. RP-3-8 sp. nov., isolated from Arctic soil.</title>
        <authorList>
            <person name="Dahal R.H."/>
        </authorList>
    </citation>
    <scope>NUCLEOTIDE SEQUENCE [LARGE SCALE GENOMIC DNA]</scope>
    <source>
        <strain evidence="2 3">RP-3-8</strain>
    </source>
</reference>
<evidence type="ECO:0000313" key="3">
    <source>
        <dbReference type="Proteomes" id="UP000291117"/>
    </source>
</evidence>
<name>A0A4R0MRX8_9SPHI</name>
<keyword evidence="2" id="KW-0378">Hydrolase</keyword>
<gene>
    <name evidence="2" type="ORF">EZ444_21350</name>
</gene>
<proteinExistence type="predicted"/>
<keyword evidence="3" id="KW-1185">Reference proteome</keyword>
<comment type="caution">
    <text evidence="2">The sequence shown here is derived from an EMBL/GenBank/DDBJ whole genome shotgun (WGS) entry which is preliminary data.</text>
</comment>
<dbReference type="RefSeq" id="WP_131611180.1">
    <property type="nucleotide sequence ID" value="NZ_SJSM01000019.1"/>
</dbReference>
<dbReference type="Proteomes" id="UP000291117">
    <property type="component" value="Unassembled WGS sequence"/>
</dbReference>
<dbReference type="Gene3D" id="3.90.1570.10">
    <property type="entry name" value="tt1808, chain A"/>
    <property type="match status" value="1"/>
</dbReference>
<dbReference type="InterPro" id="IPR011335">
    <property type="entry name" value="Restrct_endonuc-II-like"/>
</dbReference>
<dbReference type="SUPFAM" id="SSF52980">
    <property type="entry name" value="Restriction endonuclease-like"/>
    <property type="match status" value="1"/>
</dbReference>
<dbReference type="PANTHER" id="PTHR36558">
    <property type="entry name" value="GLR1098 PROTEIN"/>
    <property type="match status" value="1"/>
</dbReference>
<keyword evidence="2" id="KW-0540">Nuclease</keyword>
<dbReference type="EMBL" id="SJSM01000019">
    <property type="protein sequence ID" value="TCC89012.1"/>
    <property type="molecule type" value="Genomic_DNA"/>
</dbReference>
<dbReference type="InterPro" id="IPR008538">
    <property type="entry name" value="Uma2"/>
</dbReference>
<dbReference type="InterPro" id="IPR012296">
    <property type="entry name" value="Nuclease_put_TT1808"/>
</dbReference>